<dbReference type="InterPro" id="IPR014752">
    <property type="entry name" value="Arrestin-like_C"/>
</dbReference>
<sequence>MAPFSHKERTPNPEISIIFDLDSRQTFRAGSRVGGTIILISSIARQLQNAEVVFFGHQVTHTTETEKHFDSKTIDYHDDAAFFRFAQLLTRDMFVDVGRTYQWKFEFYFPHVASLDRAHPYSGRIGASDVYDNKPHPLPPSFTQYRADTRYATVEYSTHAIFTFEGEKHPVIANPAAALSFLPPGPGTHPPNLQEFSKPPQSFASSRLSGSTKSFRNSLTDKFSSATPAVEIVLKTSVPSLLDVGGKFPIYVCVEVVPTARPAEISLPEVIVRVKKLQLCRYTIYRALRNDFYTSAFNQEAEAADENAVPLNAVPEGRAVQQKQGVNGMWFYTATFEARVPGDICPSFSTFNINHTLRIEMVVEAEVCGKKFEFKIIVPDVVVLAPDAT</sequence>
<gene>
    <name evidence="1" type="ORF">LTR09_010239</name>
</gene>
<name>A0AAJ0D7Q6_9PEZI</name>
<dbReference type="EMBL" id="JAWDJX010000049">
    <property type="protein sequence ID" value="KAK3048408.1"/>
    <property type="molecule type" value="Genomic_DNA"/>
</dbReference>
<proteinExistence type="predicted"/>
<dbReference type="AlphaFoldDB" id="A0AAJ0D7Q6"/>
<accession>A0AAJ0D7Q6</accession>
<organism evidence="1 2">
    <name type="scientific">Extremus antarcticus</name>
    <dbReference type="NCBI Taxonomy" id="702011"/>
    <lineage>
        <taxon>Eukaryota</taxon>
        <taxon>Fungi</taxon>
        <taxon>Dikarya</taxon>
        <taxon>Ascomycota</taxon>
        <taxon>Pezizomycotina</taxon>
        <taxon>Dothideomycetes</taxon>
        <taxon>Dothideomycetidae</taxon>
        <taxon>Mycosphaerellales</taxon>
        <taxon>Extremaceae</taxon>
        <taxon>Extremus</taxon>
    </lineage>
</organism>
<keyword evidence="2" id="KW-1185">Reference proteome</keyword>
<protein>
    <recommendedName>
        <fullName evidence="3">Arrestin-like N-terminal domain-containing protein</fullName>
    </recommendedName>
</protein>
<evidence type="ECO:0008006" key="3">
    <source>
        <dbReference type="Google" id="ProtNLM"/>
    </source>
</evidence>
<reference evidence="1" key="1">
    <citation type="submission" date="2023-04" db="EMBL/GenBank/DDBJ databases">
        <title>Black Yeasts Isolated from many extreme environments.</title>
        <authorList>
            <person name="Coleine C."/>
            <person name="Stajich J.E."/>
            <person name="Selbmann L."/>
        </authorList>
    </citation>
    <scope>NUCLEOTIDE SEQUENCE</scope>
    <source>
        <strain evidence="1">CCFEE 5312</strain>
    </source>
</reference>
<dbReference type="Proteomes" id="UP001271007">
    <property type="component" value="Unassembled WGS sequence"/>
</dbReference>
<evidence type="ECO:0000313" key="1">
    <source>
        <dbReference type="EMBL" id="KAK3048408.1"/>
    </source>
</evidence>
<dbReference type="Gene3D" id="2.60.40.640">
    <property type="match status" value="1"/>
</dbReference>
<evidence type="ECO:0000313" key="2">
    <source>
        <dbReference type="Proteomes" id="UP001271007"/>
    </source>
</evidence>
<comment type="caution">
    <text evidence="1">The sequence shown here is derived from an EMBL/GenBank/DDBJ whole genome shotgun (WGS) entry which is preliminary data.</text>
</comment>